<accession>A0A6N3HTJ1</accession>
<dbReference type="EMBL" id="CACRTU010000050">
    <property type="protein sequence ID" value="VYU79748.1"/>
    <property type="molecule type" value="Genomic_DNA"/>
</dbReference>
<protein>
    <submittedName>
        <fullName evidence="1">Uncharacterized protein</fullName>
    </submittedName>
</protein>
<evidence type="ECO:0000313" key="1">
    <source>
        <dbReference type="EMBL" id="VYU79748.1"/>
    </source>
</evidence>
<reference evidence="1" key="1">
    <citation type="submission" date="2019-11" db="EMBL/GenBank/DDBJ databases">
        <authorList>
            <person name="Feng L."/>
        </authorList>
    </citation>
    <scope>NUCLEOTIDE SEQUENCE</scope>
    <source>
        <strain evidence="1">CButyricumLFYP62</strain>
    </source>
</reference>
<proteinExistence type="predicted"/>
<organism evidence="1">
    <name type="scientific">Clostridium butyricum</name>
    <dbReference type="NCBI Taxonomy" id="1492"/>
    <lineage>
        <taxon>Bacteria</taxon>
        <taxon>Bacillati</taxon>
        <taxon>Bacillota</taxon>
        <taxon>Clostridia</taxon>
        <taxon>Eubacteriales</taxon>
        <taxon>Clostridiaceae</taxon>
        <taxon>Clostridium</taxon>
    </lineage>
</organism>
<name>A0A6N3HTJ1_CLOBU</name>
<gene>
    <name evidence="1" type="ORF">CBLFYP62_04216</name>
</gene>
<dbReference type="AlphaFoldDB" id="A0A6N3HTJ1"/>
<sequence>MHIIDNNMIMILNLNMLVNNTKDILEGKYEKSSSCI</sequence>